<dbReference type="STRING" id="212717.CTC_00858"/>
<dbReference type="SMART" id="SM00283">
    <property type="entry name" value="MA"/>
    <property type="match status" value="1"/>
</dbReference>
<keyword evidence="4" id="KW-1133">Transmembrane helix</keyword>
<proteinExistence type="predicted"/>
<feature type="transmembrane region" description="Helical" evidence="4">
    <location>
        <begin position="57"/>
        <end position="76"/>
    </location>
</feature>
<keyword evidence="4" id="KW-0472">Membrane</keyword>
<dbReference type="GO" id="GO:0016020">
    <property type="term" value="C:membrane"/>
    <property type="evidence" value="ECO:0007669"/>
    <property type="project" value="InterPro"/>
</dbReference>
<dbReference type="PANTHER" id="PTHR32089:SF112">
    <property type="entry name" value="LYSOZYME-LIKE PROTEIN-RELATED"/>
    <property type="match status" value="1"/>
</dbReference>
<feature type="coiled-coil region" evidence="3">
    <location>
        <begin position="423"/>
        <end position="450"/>
    </location>
</feature>
<dbReference type="SUPFAM" id="SSF58104">
    <property type="entry name" value="Methyl-accepting chemotaxis protein (MCP) signaling domain"/>
    <property type="match status" value="1"/>
</dbReference>
<dbReference type="AlphaFoldDB" id="Q896Y5"/>
<dbReference type="PANTHER" id="PTHR32089">
    <property type="entry name" value="METHYL-ACCEPTING CHEMOTAXIS PROTEIN MCPB"/>
    <property type="match status" value="1"/>
</dbReference>
<keyword evidence="7" id="KW-1185">Reference proteome</keyword>
<keyword evidence="3" id="KW-0175">Coiled coil</keyword>
<feature type="transmembrane region" description="Helical" evidence="4">
    <location>
        <begin position="31"/>
        <end position="51"/>
    </location>
</feature>
<evidence type="ECO:0000256" key="2">
    <source>
        <dbReference type="PROSITE-ProRule" id="PRU00284"/>
    </source>
</evidence>
<accession>Q896Y5</accession>
<organism evidence="6 7">
    <name type="scientific">Clostridium tetani (strain Massachusetts / E88)</name>
    <dbReference type="NCBI Taxonomy" id="212717"/>
    <lineage>
        <taxon>Bacteria</taxon>
        <taxon>Bacillati</taxon>
        <taxon>Bacillota</taxon>
        <taxon>Clostridia</taxon>
        <taxon>Eubacteriales</taxon>
        <taxon>Clostridiaceae</taxon>
        <taxon>Clostridium</taxon>
    </lineage>
</organism>
<evidence type="ECO:0000313" key="7">
    <source>
        <dbReference type="Proteomes" id="UP000001412"/>
    </source>
</evidence>
<evidence type="ECO:0000256" key="4">
    <source>
        <dbReference type="SAM" id="Phobius"/>
    </source>
</evidence>
<dbReference type="Proteomes" id="UP000001412">
    <property type="component" value="Chromosome"/>
</dbReference>
<evidence type="ECO:0000256" key="3">
    <source>
        <dbReference type="SAM" id="Coils"/>
    </source>
</evidence>
<dbReference type="KEGG" id="ctc:CTC_00858"/>
<feature type="domain" description="Methyl-accepting transducer" evidence="5">
    <location>
        <begin position="236"/>
        <end position="507"/>
    </location>
</feature>
<dbReference type="Gene3D" id="1.10.287.950">
    <property type="entry name" value="Methyl-accepting chemotaxis protein"/>
    <property type="match status" value="1"/>
</dbReference>
<feature type="transmembrane region" description="Helical" evidence="4">
    <location>
        <begin position="133"/>
        <end position="155"/>
    </location>
</feature>
<sequence length="518" mass="57743">MVKFILEGDVVLNSTLSKFQRNTINVIMKSFAFGVVLGNIIMICLKLFNVYDNFELFKLEIYIAVSIIELLILFILHKKIKSNKNFIDDNYNNIGFMFVIIAYINCITFNYTIPSNEFCLAIPYFMTFTCLFLNKKIITVSAIFAFISEVILLILKPSLIPLGENLIIDMTLKVTVILLNISGIYLLSVTAANLLEKSSNSEDKLIKNNDKMTNLFNQIKNISNTLVISSKDLTTASETSANALQEISASCYNINQSSDSVMEDTKKNKEILQDLLYSSNQTSDKVVKTGNFSKELVSIFNKNEESLNEILSIIYSIKEGTTKTFDSTKFLKNKSNEIDQIIAVIANVSEQTNLLSLNASIEAARAGEAGKGFAVVANEIRTLSDNTNKSLQNIAKIINDFKSSILDVENLMLNNNTNITGGVRILTDIVKELKTNINNLNNVNTDVNEITIFINKLLKEIDTVVNLNEKISNGTELIVDEFKTVTVAIENNTAVSEELNTSAEELNDIATNMSNLID</sequence>
<dbReference type="HOGENOM" id="CLU_000445_107_18_9"/>
<protein>
    <submittedName>
        <fullName evidence="6">Chemotaxis sensory transducer protein</fullName>
    </submittedName>
</protein>
<dbReference type="EMBL" id="AE015927">
    <property type="protein sequence ID" value="AAO35455.1"/>
    <property type="molecule type" value="Genomic_DNA"/>
</dbReference>
<reference evidence="6 7" key="1">
    <citation type="journal article" date="2003" name="Proc. Natl. Acad. Sci. U.S.A.">
        <title>The genome sequence of Clostridium tetani, the causative agent of tetanus disease.</title>
        <authorList>
            <person name="Brueggemann H."/>
            <person name="Baumer S."/>
            <person name="Fricke W.F."/>
            <person name="Wiezer A."/>
            <person name="Liesegang H."/>
            <person name="Decker I."/>
            <person name="Herzberg C."/>
            <person name="Martinez-Arias R."/>
            <person name="Merkl R."/>
            <person name="Henne A."/>
            <person name="Gottschalk G."/>
        </authorList>
    </citation>
    <scope>NUCLEOTIDE SEQUENCE [LARGE SCALE GENOMIC DNA]</scope>
    <source>
        <strain evidence="7">Massachusetts / E88</strain>
    </source>
</reference>
<dbReference type="PROSITE" id="PS50111">
    <property type="entry name" value="CHEMOTAXIS_TRANSDUC_2"/>
    <property type="match status" value="1"/>
</dbReference>
<evidence type="ECO:0000256" key="1">
    <source>
        <dbReference type="ARBA" id="ARBA00023224"/>
    </source>
</evidence>
<feature type="transmembrane region" description="Helical" evidence="4">
    <location>
        <begin position="176"/>
        <end position="195"/>
    </location>
</feature>
<dbReference type="Pfam" id="PF00015">
    <property type="entry name" value="MCPsignal"/>
    <property type="match status" value="1"/>
</dbReference>
<gene>
    <name evidence="6" type="ordered locus">CTC_00858</name>
</gene>
<feature type="transmembrane region" description="Helical" evidence="4">
    <location>
        <begin position="96"/>
        <end position="113"/>
    </location>
</feature>
<evidence type="ECO:0000313" key="6">
    <source>
        <dbReference type="EMBL" id="AAO35455.1"/>
    </source>
</evidence>
<keyword evidence="1 2" id="KW-0807">Transducer</keyword>
<evidence type="ECO:0000259" key="5">
    <source>
        <dbReference type="PROSITE" id="PS50111"/>
    </source>
</evidence>
<keyword evidence="4" id="KW-0812">Transmembrane</keyword>
<name>Q896Y5_CLOTE</name>
<dbReference type="InterPro" id="IPR004089">
    <property type="entry name" value="MCPsignal_dom"/>
</dbReference>
<dbReference type="GO" id="GO:0007165">
    <property type="term" value="P:signal transduction"/>
    <property type="evidence" value="ECO:0007669"/>
    <property type="project" value="UniProtKB-KW"/>
</dbReference>